<feature type="transmembrane region" description="Helical" evidence="1">
    <location>
        <begin position="207"/>
        <end position="228"/>
    </location>
</feature>
<accession>A0A381SZY1</accession>
<keyword evidence="1" id="KW-0812">Transmembrane</keyword>
<gene>
    <name evidence="3" type="ORF">METZ01_LOCUS62394</name>
</gene>
<feature type="transmembrane region" description="Helical" evidence="1">
    <location>
        <begin position="30"/>
        <end position="51"/>
    </location>
</feature>
<dbReference type="AlphaFoldDB" id="A0A381SZY1"/>
<feature type="transmembrane region" description="Helical" evidence="1">
    <location>
        <begin position="100"/>
        <end position="133"/>
    </location>
</feature>
<dbReference type="SUPFAM" id="SSF103481">
    <property type="entry name" value="Multidrug resistance efflux transporter EmrE"/>
    <property type="match status" value="2"/>
</dbReference>
<evidence type="ECO:0000256" key="1">
    <source>
        <dbReference type="SAM" id="Phobius"/>
    </source>
</evidence>
<keyword evidence="1" id="KW-0472">Membrane</keyword>
<evidence type="ECO:0000313" key="3">
    <source>
        <dbReference type="EMBL" id="SVA09540.1"/>
    </source>
</evidence>
<dbReference type="GO" id="GO:0016020">
    <property type="term" value="C:membrane"/>
    <property type="evidence" value="ECO:0007669"/>
    <property type="project" value="InterPro"/>
</dbReference>
<evidence type="ECO:0000259" key="2">
    <source>
        <dbReference type="Pfam" id="PF00892"/>
    </source>
</evidence>
<dbReference type="Gene3D" id="1.10.3730.20">
    <property type="match status" value="2"/>
</dbReference>
<dbReference type="Pfam" id="PF00892">
    <property type="entry name" value="EamA"/>
    <property type="match status" value="1"/>
</dbReference>
<proteinExistence type="predicted"/>
<keyword evidence="1" id="KW-1133">Transmembrane helix</keyword>
<reference evidence="3" key="1">
    <citation type="submission" date="2018-05" db="EMBL/GenBank/DDBJ databases">
        <authorList>
            <person name="Lanie J.A."/>
            <person name="Ng W.-L."/>
            <person name="Kazmierczak K.M."/>
            <person name="Andrzejewski T.M."/>
            <person name="Davidsen T.M."/>
            <person name="Wayne K.J."/>
            <person name="Tettelin H."/>
            <person name="Glass J.I."/>
            <person name="Rusch D."/>
            <person name="Podicherti R."/>
            <person name="Tsui H.-C.T."/>
            <person name="Winkler M.E."/>
        </authorList>
    </citation>
    <scope>NUCLEOTIDE SEQUENCE</scope>
</reference>
<feature type="transmembrane region" description="Helical" evidence="1">
    <location>
        <begin position="145"/>
        <end position="166"/>
    </location>
</feature>
<dbReference type="InterPro" id="IPR037185">
    <property type="entry name" value="EmrE-like"/>
</dbReference>
<feature type="transmembrane region" description="Helical" evidence="1">
    <location>
        <begin position="58"/>
        <end position="80"/>
    </location>
</feature>
<protein>
    <recommendedName>
        <fullName evidence="2">EamA domain-containing protein</fullName>
    </recommendedName>
</protein>
<dbReference type="EMBL" id="UINC01003823">
    <property type="protein sequence ID" value="SVA09540.1"/>
    <property type="molecule type" value="Genomic_DNA"/>
</dbReference>
<feature type="domain" description="EamA" evidence="2">
    <location>
        <begin position="145"/>
        <end position="278"/>
    </location>
</feature>
<sequence length="281" mass="29523">MDTPIVLLVLLAALLHASWNALVKTGPDPLLSLASLHVTAALVVIPIIFLVPLPNAECIPYLAASVAIHWLYYGLLSSAYRVGDLSHVYPLSRGIAPLLVAAVSALVAGEFLPGLTMAGIVVASGGIILLSFAHGLPWRHDPKPVVFALGTGASIAAYTVIDGLGVRHSFDAISYITWLFLLEGATFGPFIYFLRRNQVIEHWRQRGLALVGGGLASAGAYGLVIFAMNSNPMAMVSALRETSVLMAALIGTLVLKEGFGKTRVSAAVLVTGGVFIMNLGA</sequence>
<feature type="transmembrane region" description="Helical" evidence="1">
    <location>
        <begin position="172"/>
        <end position="195"/>
    </location>
</feature>
<name>A0A381SZY1_9ZZZZ</name>
<organism evidence="3">
    <name type="scientific">marine metagenome</name>
    <dbReference type="NCBI Taxonomy" id="408172"/>
    <lineage>
        <taxon>unclassified sequences</taxon>
        <taxon>metagenomes</taxon>
        <taxon>ecological metagenomes</taxon>
    </lineage>
</organism>
<feature type="transmembrane region" description="Helical" evidence="1">
    <location>
        <begin position="234"/>
        <end position="255"/>
    </location>
</feature>
<dbReference type="InterPro" id="IPR000620">
    <property type="entry name" value="EamA_dom"/>
</dbReference>